<comment type="similarity">
    <text evidence="2">Belongs to the 'GDSL' lipolytic enzyme family.</text>
</comment>
<proteinExistence type="inferred from homology"/>
<protein>
    <recommendedName>
        <fullName evidence="10">GDSL esterase/lipase 7-like</fullName>
    </recommendedName>
</protein>
<organism evidence="8 9">
    <name type="scientific">Gossypium arboreum</name>
    <name type="common">Tree cotton</name>
    <name type="synonym">Gossypium nanking</name>
    <dbReference type="NCBI Taxonomy" id="29729"/>
    <lineage>
        <taxon>Eukaryota</taxon>
        <taxon>Viridiplantae</taxon>
        <taxon>Streptophyta</taxon>
        <taxon>Embryophyta</taxon>
        <taxon>Tracheophyta</taxon>
        <taxon>Spermatophyta</taxon>
        <taxon>Magnoliopsida</taxon>
        <taxon>eudicotyledons</taxon>
        <taxon>Gunneridae</taxon>
        <taxon>Pentapetalae</taxon>
        <taxon>rosids</taxon>
        <taxon>malvids</taxon>
        <taxon>Malvales</taxon>
        <taxon>Malvaceae</taxon>
        <taxon>Malvoideae</taxon>
        <taxon>Gossypium</taxon>
    </lineage>
</organism>
<keyword evidence="4" id="KW-0732">Signal</keyword>
<dbReference type="Pfam" id="PF00657">
    <property type="entry name" value="Lipase_GDSL"/>
    <property type="match status" value="1"/>
</dbReference>
<evidence type="ECO:0000256" key="5">
    <source>
        <dbReference type="ARBA" id="ARBA00022801"/>
    </source>
</evidence>
<gene>
    <name evidence="8" type="ORF">PVK06_029678</name>
</gene>
<keyword evidence="3" id="KW-0964">Secreted</keyword>
<dbReference type="InterPro" id="IPR051238">
    <property type="entry name" value="GDSL_esterase/lipase"/>
</dbReference>
<evidence type="ECO:0000256" key="4">
    <source>
        <dbReference type="ARBA" id="ARBA00022729"/>
    </source>
</evidence>
<keyword evidence="5" id="KW-0378">Hydrolase</keyword>
<dbReference type="PANTHER" id="PTHR45650">
    <property type="entry name" value="GDSL-LIKE LIPASE/ACYLHYDROLASE-RELATED"/>
    <property type="match status" value="1"/>
</dbReference>
<comment type="caution">
    <text evidence="8">The sequence shown here is derived from an EMBL/GenBank/DDBJ whole genome shotgun (WGS) entry which is preliminary data.</text>
</comment>
<accession>A0ABR0NL71</accession>
<dbReference type="Gene3D" id="3.40.50.1110">
    <property type="entry name" value="SGNH hydrolase"/>
    <property type="match status" value="2"/>
</dbReference>
<dbReference type="EMBL" id="JARKNE010000009">
    <property type="protein sequence ID" value="KAK5802096.1"/>
    <property type="molecule type" value="Genomic_DNA"/>
</dbReference>
<dbReference type="InterPro" id="IPR036514">
    <property type="entry name" value="SGNH_hydro_sf"/>
</dbReference>
<dbReference type="InterPro" id="IPR001087">
    <property type="entry name" value="GDSL"/>
</dbReference>
<evidence type="ECO:0000256" key="3">
    <source>
        <dbReference type="ARBA" id="ARBA00022525"/>
    </source>
</evidence>
<keyword evidence="7" id="KW-0443">Lipid metabolism</keyword>
<evidence type="ECO:0000313" key="8">
    <source>
        <dbReference type="EMBL" id="KAK5802096.1"/>
    </source>
</evidence>
<evidence type="ECO:0000256" key="1">
    <source>
        <dbReference type="ARBA" id="ARBA00004613"/>
    </source>
</evidence>
<evidence type="ECO:0000256" key="7">
    <source>
        <dbReference type="ARBA" id="ARBA00023098"/>
    </source>
</evidence>
<keyword evidence="9" id="KW-1185">Reference proteome</keyword>
<evidence type="ECO:0000313" key="9">
    <source>
        <dbReference type="Proteomes" id="UP001358586"/>
    </source>
</evidence>
<dbReference type="Proteomes" id="UP001358586">
    <property type="component" value="Chromosome 9"/>
</dbReference>
<sequence length="271" mass="30336">MKHLSLVDIKIALPAIYVFGDSFIDNVNNKAVLGNKDAIEGGYLPFGIDFDGKPTGQVTNGRIGVDFIATVAGLPYPPPIMGNDLGLTFEVEMAKKYSIDKYAELLIKEFSKQLKRLYTLGGRKFFVSNVSPLGCSPFSINTKNHSGPCVEEINNRVSFYNNLLPSLLKNLQSTLSGSKFVLGDIYKVFKDVFEMPESYGFKYVKTSCCIDNNGTKIQVCTLNIALCKDRKSRVFFDPFYPSETMYFLWARRFLKDSSVCSPINLIQLMQA</sequence>
<evidence type="ECO:0008006" key="10">
    <source>
        <dbReference type="Google" id="ProtNLM"/>
    </source>
</evidence>
<dbReference type="PANTHER" id="PTHR45650:SF24">
    <property type="entry name" value="GDSL ESTERASE_LIPASE 7-LIKE"/>
    <property type="match status" value="1"/>
</dbReference>
<evidence type="ECO:0000256" key="6">
    <source>
        <dbReference type="ARBA" id="ARBA00022963"/>
    </source>
</evidence>
<keyword evidence="6" id="KW-0442">Lipid degradation</keyword>
<name>A0ABR0NL71_GOSAR</name>
<comment type="subcellular location">
    <subcellularLocation>
        <location evidence="1">Secreted</location>
    </subcellularLocation>
</comment>
<evidence type="ECO:0000256" key="2">
    <source>
        <dbReference type="ARBA" id="ARBA00008668"/>
    </source>
</evidence>
<reference evidence="8 9" key="1">
    <citation type="submission" date="2023-03" db="EMBL/GenBank/DDBJ databases">
        <title>WGS of Gossypium arboreum.</title>
        <authorList>
            <person name="Yu D."/>
        </authorList>
    </citation>
    <scope>NUCLEOTIDE SEQUENCE [LARGE SCALE GENOMIC DNA]</scope>
    <source>
        <tissue evidence="8">Leaf</tissue>
    </source>
</reference>